<sequence length="104" mass="11638">MERSDLTHVRHLEVSDRIAAKQSESKITYDKRRAKAKQYEVGHQVLLRKPAGTNEAKSRKLLPKYDGPFVVTTVCGNDRYEVSDISQVPIGVGEGTPVCAPWTK</sequence>
<name>A0AAW1KI58_POPJA</name>
<organism evidence="1 2">
    <name type="scientific">Popillia japonica</name>
    <name type="common">Japanese beetle</name>
    <dbReference type="NCBI Taxonomy" id="7064"/>
    <lineage>
        <taxon>Eukaryota</taxon>
        <taxon>Metazoa</taxon>
        <taxon>Ecdysozoa</taxon>
        <taxon>Arthropoda</taxon>
        <taxon>Hexapoda</taxon>
        <taxon>Insecta</taxon>
        <taxon>Pterygota</taxon>
        <taxon>Neoptera</taxon>
        <taxon>Endopterygota</taxon>
        <taxon>Coleoptera</taxon>
        <taxon>Polyphaga</taxon>
        <taxon>Scarabaeiformia</taxon>
        <taxon>Scarabaeidae</taxon>
        <taxon>Rutelinae</taxon>
        <taxon>Popillia</taxon>
    </lineage>
</organism>
<comment type="caution">
    <text evidence="1">The sequence shown here is derived from an EMBL/GenBank/DDBJ whole genome shotgun (WGS) entry which is preliminary data.</text>
</comment>
<dbReference type="Proteomes" id="UP001458880">
    <property type="component" value="Unassembled WGS sequence"/>
</dbReference>
<gene>
    <name evidence="1" type="ORF">QE152_g23559</name>
</gene>
<evidence type="ECO:0000313" key="2">
    <source>
        <dbReference type="Proteomes" id="UP001458880"/>
    </source>
</evidence>
<accession>A0AAW1KI58</accession>
<evidence type="ECO:0000313" key="1">
    <source>
        <dbReference type="EMBL" id="KAK9717760.1"/>
    </source>
</evidence>
<protein>
    <submittedName>
        <fullName evidence="1">Uncharacterized protein</fullName>
    </submittedName>
</protein>
<dbReference type="EMBL" id="JASPKY010000236">
    <property type="protein sequence ID" value="KAK9717760.1"/>
    <property type="molecule type" value="Genomic_DNA"/>
</dbReference>
<dbReference type="AlphaFoldDB" id="A0AAW1KI58"/>
<proteinExistence type="predicted"/>
<keyword evidence="2" id="KW-1185">Reference proteome</keyword>
<reference evidence="1 2" key="1">
    <citation type="journal article" date="2024" name="BMC Genomics">
        <title>De novo assembly and annotation of Popillia japonica's genome with initial clues to its potential as an invasive pest.</title>
        <authorList>
            <person name="Cucini C."/>
            <person name="Boschi S."/>
            <person name="Funari R."/>
            <person name="Cardaioli E."/>
            <person name="Iannotti N."/>
            <person name="Marturano G."/>
            <person name="Paoli F."/>
            <person name="Bruttini M."/>
            <person name="Carapelli A."/>
            <person name="Frati F."/>
            <person name="Nardi F."/>
        </authorList>
    </citation>
    <scope>NUCLEOTIDE SEQUENCE [LARGE SCALE GENOMIC DNA]</scope>
    <source>
        <strain evidence="1">DMR45628</strain>
    </source>
</reference>